<dbReference type="SMART" id="SM00312">
    <property type="entry name" value="PX"/>
    <property type="match status" value="1"/>
</dbReference>
<evidence type="ECO:0000256" key="4">
    <source>
        <dbReference type="ARBA" id="ARBA00010883"/>
    </source>
</evidence>
<evidence type="ECO:0000256" key="1">
    <source>
        <dbReference type="ARBA" id="ARBA00004287"/>
    </source>
</evidence>
<proteinExistence type="inferred from homology"/>
<evidence type="ECO:0000256" key="9">
    <source>
        <dbReference type="ARBA" id="ARBA00023034"/>
    </source>
</evidence>
<dbReference type="GO" id="GO:0005829">
    <property type="term" value="C:cytosol"/>
    <property type="evidence" value="ECO:0007669"/>
    <property type="project" value="GOC"/>
</dbReference>
<dbReference type="HOGENOM" id="CLU_014571_1_0_1"/>
<dbReference type="FunCoup" id="G7E6H4">
    <property type="interactions" value="518"/>
</dbReference>
<comment type="similarity">
    <text evidence="4">Belongs to the sorting nexin family.</text>
</comment>
<dbReference type="Pfam" id="PF09325">
    <property type="entry name" value="Vps5"/>
    <property type="match status" value="1"/>
</dbReference>
<feature type="compositionally biased region" description="Polar residues" evidence="11">
    <location>
        <begin position="299"/>
        <end position="312"/>
    </location>
</feature>
<keyword evidence="9" id="KW-0333">Golgi apparatus</keyword>
<feature type="compositionally biased region" description="Polar residues" evidence="11">
    <location>
        <begin position="17"/>
        <end position="29"/>
    </location>
</feature>
<evidence type="ECO:0000256" key="5">
    <source>
        <dbReference type="ARBA" id="ARBA00022448"/>
    </source>
</evidence>
<dbReference type="STRING" id="764103.G7E6H4"/>
<keyword evidence="8" id="KW-0653">Protein transport</keyword>
<keyword evidence="10" id="KW-0472">Membrane</keyword>
<dbReference type="Gene3D" id="1.20.1270.60">
    <property type="entry name" value="Arfaptin homology (AH) domain/BAR domain"/>
    <property type="match status" value="1"/>
</dbReference>
<dbReference type="PANTHER" id="PTHR10555:SF170">
    <property type="entry name" value="FI18122P1"/>
    <property type="match status" value="1"/>
</dbReference>
<dbReference type="eggNOG" id="KOG2273">
    <property type="taxonomic scope" value="Eukaryota"/>
</dbReference>
<evidence type="ECO:0000313" key="13">
    <source>
        <dbReference type="EMBL" id="GAA98434.1"/>
    </source>
</evidence>
<feature type="region of interest" description="Disordered" evidence="11">
    <location>
        <begin position="1"/>
        <end position="144"/>
    </location>
</feature>
<dbReference type="GO" id="GO:0030904">
    <property type="term" value="C:retromer complex"/>
    <property type="evidence" value="ECO:0007669"/>
    <property type="project" value="UniProtKB-ARBA"/>
</dbReference>
<reference evidence="13 14" key="2">
    <citation type="journal article" date="2012" name="Open Biol.">
        <title>Characteristics of nucleosomes and linker DNA regions on the genome of the basidiomycete Mixia osmundae revealed by mono- and dinucleosome mapping.</title>
        <authorList>
            <person name="Nishida H."/>
            <person name="Kondo S."/>
            <person name="Matsumoto T."/>
            <person name="Suzuki Y."/>
            <person name="Yoshikawa H."/>
            <person name="Taylor T.D."/>
            <person name="Sugiyama J."/>
        </authorList>
    </citation>
    <scope>NUCLEOTIDE SEQUENCE [LARGE SCALE GENOMIC DNA]</scope>
    <source>
        <strain evidence="14">CBS 9802 / IAM 14324 / JCM 22182 / KY 12970</strain>
    </source>
</reference>
<evidence type="ECO:0000259" key="12">
    <source>
        <dbReference type="PROSITE" id="PS50195"/>
    </source>
</evidence>
<keyword evidence="5" id="KW-0813">Transport</keyword>
<evidence type="ECO:0000256" key="10">
    <source>
        <dbReference type="ARBA" id="ARBA00023136"/>
    </source>
</evidence>
<dbReference type="GO" id="GO:0005768">
    <property type="term" value="C:endosome"/>
    <property type="evidence" value="ECO:0007669"/>
    <property type="project" value="TreeGrafter"/>
</dbReference>
<dbReference type="PANTHER" id="PTHR10555">
    <property type="entry name" value="SORTING NEXIN"/>
    <property type="match status" value="1"/>
</dbReference>
<dbReference type="EMBL" id="BABT02000152">
    <property type="protein sequence ID" value="GAA98434.1"/>
    <property type="molecule type" value="Genomic_DNA"/>
</dbReference>
<dbReference type="Gene3D" id="3.30.1520.10">
    <property type="entry name" value="Phox-like domain"/>
    <property type="match status" value="1"/>
</dbReference>
<dbReference type="OrthoDB" id="271164at2759"/>
<organism evidence="13 14">
    <name type="scientific">Mixia osmundae (strain CBS 9802 / IAM 14324 / JCM 22182 / KY 12970)</name>
    <dbReference type="NCBI Taxonomy" id="764103"/>
    <lineage>
        <taxon>Eukaryota</taxon>
        <taxon>Fungi</taxon>
        <taxon>Dikarya</taxon>
        <taxon>Basidiomycota</taxon>
        <taxon>Pucciniomycotina</taxon>
        <taxon>Mixiomycetes</taxon>
        <taxon>Mixiales</taxon>
        <taxon>Mixiaceae</taxon>
        <taxon>Mixia</taxon>
    </lineage>
</organism>
<dbReference type="InterPro" id="IPR027267">
    <property type="entry name" value="AH/BAR_dom_sf"/>
</dbReference>
<dbReference type="InParanoid" id="G7E6H4"/>
<feature type="region of interest" description="Disordered" evidence="11">
    <location>
        <begin position="163"/>
        <end position="193"/>
    </location>
</feature>
<gene>
    <name evidence="13" type="primary">Mo05120</name>
    <name evidence="13" type="ORF">E5Q_05120</name>
</gene>
<evidence type="ECO:0000256" key="7">
    <source>
        <dbReference type="ARBA" id="ARBA00022553"/>
    </source>
</evidence>
<protein>
    <recommendedName>
        <fullName evidence="12">PX domain-containing protein</fullName>
    </recommendedName>
</protein>
<name>G7E6H4_MIXOS</name>
<evidence type="ECO:0000256" key="3">
    <source>
        <dbReference type="ARBA" id="ARBA00004555"/>
    </source>
</evidence>
<dbReference type="InterPro" id="IPR015404">
    <property type="entry name" value="Vps5_C"/>
</dbReference>
<comment type="caution">
    <text evidence="13">The sequence shown here is derived from an EMBL/GenBank/DDBJ whole genome shotgun (WGS) entry which is preliminary data.</text>
</comment>
<evidence type="ECO:0000256" key="6">
    <source>
        <dbReference type="ARBA" id="ARBA00022490"/>
    </source>
</evidence>
<dbReference type="InterPro" id="IPR036871">
    <property type="entry name" value="PX_dom_sf"/>
</dbReference>
<feature type="compositionally biased region" description="Polar residues" evidence="11">
    <location>
        <begin position="262"/>
        <end position="276"/>
    </location>
</feature>
<feature type="compositionally biased region" description="Polar residues" evidence="11">
    <location>
        <begin position="178"/>
        <end position="191"/>
    </location>
</feature>
<keyword evidence="7" id="KW-0597">Phosphoprotein</keyword>
<sequence length="703" mass="76061">MEGFDDLLSPGAGLHRSSASNDPAMSSASFFGAPQDHDEDGMDNPFADLPAGRSLYLGSPAAPQSPSRSTEEAAAALGYSTAASDEQLNDLHGSQVDSSTGPELLGSVPAAHEHAQDPYSDEIPGTPDSPELTLSTPAPVERPETLFGASDDLLEGLLARQRAMPPPPAFKPSRTAAVRQSQTNAEITSNVSRHDSLASIAPIDGRPASLQGDRVIVSPISGESAQRAFSNLSLEADMRSANPTLDATPDPDLGWRADRGDSQNTEDVTRSDSASVKTVALDSERQSLAGVEPSVQPGVGNSSISAQTTPASSKPKFQITVGDPTKIGSDFVGSAHIVYTIRTRTTSTAYRKQDFSVLRRFRDFVWLYEALAANNPGVIIPPIPEKKVTGRFSDGFVEGRRQALQTCLQTTVDHALLHSDPDLKTFLESDSFNADIKHRRADHPSESSGFFANLGSSISGPKFQEFDDFFDSRRTYLDMFEPQLKALHHSISVASRARQALSASTNELSLALVATAACDLSRPVRDALSGLAALLKKIRDIAEAQSKSEEVGLIATIDTYSRLVGSVRLALQARVKLHQAWQRHLNHAAMLLQSYEKAKRQGRLHEDVLESDLAECLEAERKADTAKRDFEDVSKLTRAEMLRFDTEKVDNFRLDLTAYVRGLAARQRTVVELWSKYTEIISEAVNSNIVSLPANSADVSVVL</sequence>
<dbReference type="RefSeq" id="XP_014568970.1">
    <property type="nucleotide sequence ID" value="XM_014713484.1"/>
</dbReference>
<accession>G7E6H4</accession>
<keyword evidence="14" id="KW-1185">Reference proteome</keyword>
<evidence type="ECO:0000256" key="2">
    <source>
        <dbReference type="ARBA" id="ARBA00004496"/>
    </source>
</evidence>
<dbReference type="GO" id="GO:0005794">
    <property type="term" value="C:Golgi apparatus"/>
    <property type="evidence" value="ECO:0007669"/>
    <property type="project" value="UniProtKB-SubCell"/>
</dbReference>
<dbReference type="InterPro" id="IPR001683">
    <property type="entry name" value="PX_dom"/>
</dbReference>
<dbReference type="GO" id="GO:0045053">
    <property type="term" value="P:protein retention in Golgi apparatus"/>
    <property type="evidence" value="ECO:0007669"/>
    <property type="project" value="TreeGrafter"/>
</dbReference>
<evidence type="ECO:0000313" key="14">
    <source>
        <dbReference type="Proteomes" id="UP000009131"/>
    </source>
</evidence>
<keyword evidence="6" id="KW-0963">Cytoplasm</keyword>
<dbReference type="GO" id="GO:0042147">
    <property type="term" value="P:retrograde transport, endosome to Golgi"/>
    <property type="evidence" value="ECO:0007669"/>
    <property type="project" value="TreeGrafter"/>
</dbReference>
<dbReference type="GO" id="GO:0035091">
    <property type="term" value="F:phosphatidylinositol binding"/>
    <property type="evidence" value="ECO:0007669"/>
    <property type="project" value="InterPro"/>
</dbReference>
<dbReference type="GO" id="GO:0015031">
    <property type="term" value="P:protein transport"/>
    <property type="evidence" value="ECO:0007669"/>
    <property type="project" value="UniProtKB-KW"/>
</dbReference>
<evidence type="ECO:0000256" key="11">
    <source>
        <dbReference type="SAM" id="MobiDB-lite"/>
    </source>
</evidence>
<dbReference type="Pfam" id="PF00787">
    <property type="entry name" value="PX"/>
    <property type="match status" value="1"/>
</dbReference>
<comment type="subcellular location">
    <subcellularLocation>
        <location evidence="2">Cytoplasm</location>
    </subcellularLocation>
    <subcellularLocation>
        <location evidence="3">Golgi apparatus</location>
    </subcellularLocation>
    <subcellularLocation>
        <location evidence="1">Membrane</location>
        <topology evidence="1">Peripheral membrane protein</topology>
        <orientation evidence="1">Cytoplasmic side</orientation>
    </subcellularLocation>
</comment>
<feature type="domain" description="PX" evidence="12">
    <location>
        <begin position="317"/>
        <end position="434"/>
    </location>
</feature>
<dbReference type="AlphaFoldDB" id="G7E6H4"/>
<dbReference type="SUPFAM" id="SSF64268">
    <property type="entry name" value="PX domain"/>
    <property type="match status" value="1"/>
</dbReference>
<dbReference type="FunFam" id="1.20.1270.60:FF:000022">
    <property type="entry name" value="Sorting nexin 3 protein"/>
    <property type="match status" value="1"/>
</dbReference>
<evidence type="ECO:0000256" key="8">
    <source>
        <dbReference type="ARBA" id="ARBA00022927"/>
    </source>
</evidence>
<dbReference type="PROSITE" id="PS50195">
    <property type="entry name" value="PX"/>
    <property type="match status" value="1"/>
</dbReference>
<dbReference type="Proteomes" id="UP000009131">
    <property type="component" value="Unassembled WGS sequence"/>
</dbReference>
<reference evidence="13 14" key="1">
    <citation type="journal article" date="2011" name="J. Gen. Appl. Microbiol.">
        <title>Draft genome sequencing of the enigmatic basidiomycete Mixia osmundae.</title>
        <authorList>
            <person name="Nishida H."/>
            <person name="Nagatsuka Y."/>
            <person name="Sugiyama J."/>
        </authorList>
    </citation>
    <scope>NUCLEOTIDE SEQUENCE [LARGE SCALE GENOMIC DNA]</scope>
    <source>
        <strain evidence="14">CBS 9802 / IAM 14324 / JCM 22182 / KY 12970</strain>
    </source>
</reference>
<feature type="region of interest" description="Disordered" evidence="11">
    <location>
        <begin position="241"/>
        <end position="317"/>
    </location>
</feature>
<feature type="compositionally biased region" description="Low complexity" evidence="11">
    <location>
        <begin position="73"/>
        <end position="83"/>
    </location>
</feature>
<dbReference type="SUPFAM" id="SSF103657">
    <property type="entry name" value="BAR/IMD domain-like"/>
    <property type="match status" value="1"/>
</dbReference>